<sequence>MLEDGHPEGAQALAANLLDTMLRETLDGPSRKEVTDQRNRLSIDDLPMRAAMVFGGIWGSHTEFWPNAGQSVPREFTRHGSAHAVSRKQYSRINALIALMHVTAYIMLLDSGDLS</sequence>
<dbReference type="HOGENOM" id="CLU_2106284_0_0_11"/>
<dbReference type="AlphaFoldDB" id="E6TKE8"/>
<organism evidence="1 2">
    <name type="scientific">Mycolicibacterium gilvum (strain DSM 45189 / LMG 24558 / Spyr1)</name>
    <name type="common">Mycobacterium gilvum</name>
    <dbReference type="NCBI Taxonomy" id="278137"/>
    <lineage>
        <taxon>Bacteria</taxon>
        <taxon>Bacillati</taxon>
        <taxon>Actinomycetota</taxon>
        <taxon>Actinomycetes</taxon>
        <taxon>Mycobacteriales</taxon>
        <taxon>Mycobacteriaceae</taxon>
        <taxon>Mycolicibacterium</taxon>
    </lineage>
</organism>
<protein>
    <submittedName>
        <fullName evidence="1">Uncharacterized protein</fullName>
    </submittedName>
</protein>
<proteinExistence type="predicted"/>
<gene>
    <name evidence="1" type="ordered locus">Mspyr1_37600</name>
</gene>
<name>E6TKE8_MYCSR</name>
<dbReference type="Proteomes" id="UP000008916">
    <property type="component" value="Chromosome"/>
</dbReference>
<keyword evidence="2" id="KW-1185">Reference proteome</keyword>
<dbReference type="KEGG" id="msp:Mspyr1_37600"/>
<dbReference type="EMBL" id="CP002385">
    <property type="protein sequence ID" value="ADU00363.1"/>
    <property type="molecule type" value="Genomic_DNA"/>
</dbReference>
<evidence type="ECO:0000313" key="2">
    <source>
        <dbReference type="Proteomes" id="UP000008916"/>
    </source>
</evidence>
<reference evidence="1 2" key="1">
    <citation type="journal article" date="2011" name="Stand. Genomic Sci.">
        <title>Complete genome sequence of Mycobacterium sp. strain (Spyr1) and reclassification to Mycobacterium gilvum Spyr1.</title>
        <authorList>
            <person name="Kallimanis A."/>
            <person name="Karabika E."/>
            <person name="Mavromatis K."/>
            <person name="Lapidus A."/>
            <person name="Labutti K.M."/>
            <person name="Liolios K."/>
            <person name="Ivanova N."/>
            <person name="Goodwin L."/>
            <person name="Woyke T."/>
            <person name="Velentzas A.D."/>
            <person name="Perisynakis A."/>
            <person name="Ouzounis C.C."/>
            <person name="Kyrpides N.C."/>
            <person name="Koukkou A.I."/>
            <person name="Drainas C."/>
        </authorList>
    </citation>
    <scope>NUCLEOTIDE SEQUENCE [LARGE SCALE GENOMIC DNA]</scope>
    <source>
        <strain evidence="2">DSM 45189 / LMG 24558 / Spyr1</strain>
    </source>
</reference>
<evidence type="ECO:0000313" key="1">
    <source>
        <dbReference type="EMBL" id="ADU00363.1"/>
    </source>
</evidence>
<accession>E6TKE8</accession>